<evidence type="ECO:0000313" key="2">
    <source>
        <dbReference type="Proteomes" id="UP000682713"/>
    </source>
</evidence>
<dbReference type="AlphaFoldDB" id="A0A942TR97"/>
<dbReference type="Pfam" id="PF11132">
    <property type="entry name" value="SplA"/>
    <property type="match status" value="1"/>
</dbReference>
<proteinExistence type="predicted"/>
<comment type="caution">
    <text evidence="1">The sequence shown here is derived from an EMBL/GenBank/DDBJ whole genome shotgun (WGS) entry which is preliminary data.</text>
</comment>
<accession>A0A942TR97</accession>
<protein>
    <submittedName>
        <fullName evidence="1">Transcriptional regulator</fullName>
    </submittedName>
</protein>
<dbReference type="Proteomes" id="UP000682713">
    <property type="component" value="Unassembled WGS sequence"/>
</dbReference>
<reference evidence="1 2" key="1">
    <citation type="submission" date="2021-05" db="EMBL/GenBank/DDBJ databases">
        <title>Novel Bacillus species.</title>
        <authorList>
            <person name="Liu G."/>
        </authorList>
    </citation>
    <scope>NUCLEOTIDE SEQUENCE [LARGE SCALE GENOMIC DNA]</scope>
    <source>
        <strain evidence="1 2">FJAT-49732</strain>
    </source>
</reference>
<keyword evidence="2" id="KW-1185">Reference proteome</keyword>
<sequence length="83" mass="9489">MLINFNPGQIVYVIYRNPHTQDVANIQEAAVVQAPDSPNQLALFLYETYYPISEDLAIYQSKEEAEQAYFEAFGSADIEEYYG</sequence>
<dbReference type="EMBL" id="JAGYPJ010000001">
    <property type="protein sequence ID" value="MBS4201893.1"/>
    <property type="molecule type" value="Genomic_DNA"/>
</dbReference>
<dbReference type="InterPro" id="IPR022608">
    <property type="entry name" value="Tscrpt_reg_SplA"/>
</dbReference>
<dbReference type="RefSeq" id="WP_213112323.1">
    <property type="nucleotide sequence ID" value="NZ_JAGYPJ010000001.1"/>
</dbReference>
<gene>
    <name evidence="1" type="ORF">KHA93_20005</name>
</gene>
<evidence type="ECO:0000313" key="1">
    <source>
        <dbReference type="EMBL" id="MBS4201893.1"/>
    </source>
</evidence>
<name>A0A942TR97_9BACI</name>
<organism evidence="1 2">
    <name type="scientific">Lederbergia citrisecunda</name>
    <dbReference type="NCBI Taxonomy" id="2833583"/>
    <lineage>
        <taxon>Bacteria</taxon>
        <taxon>Bacillati</taxon>
        <taxon>Bacillota</taxon>
        <taxon>Bacilli</taxon>
        <taxon>Bacillales</taxon>
        <taxon>Bacillaceae</taxon>
        <taxon>Lederbergia</taxon>
    </lineage>
</organism>